<dbReference type="EMBL" id="GBRH01187773">
    <property type="protein sequence ID" value="JAE10123.1"/>
    <property type="molecule type" value="Transcribed_RNA"/>
</dbReference>
<dbReference type="AlphaFoldDB" id="A0A0A9FPA2"/>
<evidence type="ECO:0000256" key="1">
    <source>
        <dbReference type="SAM" id="MobiDB-lite"/>
    </source>
</evidence>
<proteinExistence type="predicted"/>
<sequence length="100" mass="10585">MLKKHTQLLQRAPGDLYLATTPSLPASIIYLSRRVSPVHSKPSASPSRRCTQFATSAPALPPARVHSRGTAPRNSTLYEGTGLAKNATGSSHLCPLAVVP</sequence>
<evidence type="ECO:0000313" key="2">
    <source>
        <dbReference type="EMBL" id="JAE10123.1"/>
    </source>
</evidence>
<feature type="region of interest" description="Disordered" evidence="1">
    <location>
        <begin position="57"/>
        <end position="83"/>
    </location>
</feature>
<protein>
    <submittedName>
        <fullName evidence="2">Uncharacterized protein</fullName>
    </submittedName>
</protein>
<accession>A0A0A9FPA2</accession>
<organism evidence="2">
    <name type="scientific">Arundo donax</name>
    <name type="common">Giant reed</name>
    <name type="synonym">Donax arundinaceus</name>
    <dbReference type="NCBI Taxonomy" id="35708"/>
    <lineage>
        <taxon>Eukaryota</taxon>
        <taxon>Viridiplantae</taxon>
        <taxon>Streptophyta</taxon>
        <taxon>Embryophyta</taxon>
        <taxon>Tracheophyta</taxon>
        <taxon>Spermatophyta</taxon>
        <taxon>Magnoliopsida</taxon>
        <taxon>Liliopsida</taxon>
        <taxon>Poales</taxon>
        <taxon>Poaceae</taxon>
        <taxon>PACMAD clade</taxon>
        <taxon>Arundinoideae</taxon>
        <taxon>Arundineae</taxon>
        <taxon>Arundo</taxon>
    </lineage>
</organism>
<reference evidence="2" key="1">
    <citation type="submission" date="2014-09" db="EMBL/GenBank/DDBJ databases">
        <authorList>
            <person name="Magalhaes I.L.F."/>
            <person name="Oliveira U."/>
            <person name="Santos F.R."/>
            <person name="Vidigal T.H.D.A."/>
            <person name="Brescovit A.D."/>
            <person name="Santos A.J."/>
        </authorList>
    </citation>
    <scope>NUCLEOTIDE SEQUENCE</scope>
    <source>
        <tissue evidence="2">Shoot tissue taken approximately 20 cm above the soil surface</tissue>
    </source>
</reference>
<reference evidence="2" key="2">
    <citation type="journal article" date="2015" name="Data Brief">
        <title>Shoot transcriptome of the giant reed, Arundo donax.</title>
        <authorList>
            <person name="Barrero R.A."/>
            <person name="Guerrero F.D."/>
            <person name="Moolhuijzen P."/>
            <person name="Goolsby J.A."/>
            <person name="Tidwell J."/>
            <person name="Bellgard S.E."/>
            <person name="Bellgard M.I."/>
        </authorList>
    </citation>
    <scope>NUCLEOTIDE SEQUENCE</scope>
    <source>
        <tissue evidence="2">Shoot tissue taken approximately 20 cm above the soil surface</tissue>
    </source>
</reference>
<name>A0A0A9FPA2_ARUDO</name>